<dbReference type="AlphaFoldDB" id="A0A2V2VL54"/>
<feature type="compositionally biased region" description="Acidic residues" evidence="1">
    <location>
        <begin position="60"/>
        <end position="70"/>
    </location>
</feature>
<dbReference type="SMR" id="A0A2V2VL54"/>
<dbReference type="EMBL" id="PRFC01000247">
    <property type="protein sequence ID" value="PWU97157.1"/>
    <property type="molecule type" value="Genomic_DNA"/>
</dbReference>
<dbReference type="OrthoDB" id="270836at2759"/>
<dbReference type="VEuPathDB" id="TriTrypDB:TcCL_NonESM06907"/>
<feature type="region of interest" description="Disordered" evidence="1">
    <location>
        <begin position="29"/>
        <end position="81"/>
    </location>
</feature>
<dbReference type="OMA" id="CPFGTTE"/>
<comment type="caution">
    <text evidence="2">The sequence shown here is derived from an EMBL/GenBank/DDBJ whole genome shotgun (WGS) entry which is preliminary data.</text>
</comment>
<dbReference type="VEuPathDB" id="TriTrypDB:BCY84_15149"/>
<protein>
    <submittedName>
        <fullName evidence="2">CRK9-associated protein</fullName>
    </submittedName>
</protein>
<dbReference type="VEuPathDB" id="TriTrypDB:TcG_06298"/>
<name>A0A2V2VL54_TRYCR</name>
<dbReference type="VEuPathDB" id="TriTrypDB:TcBrA4_0129070"/>
<dbReference type="VEuPathDB" id="TriTrypDB:C3747_247g44c"/>
<evidence type="ECO:0000256" key="1">
    <source>
        <dbReference type="SAM" id="MobiDB-lite"/>
    </source>
</evidence>
<reference evidence="2 3" key="1">
    <citation type="journal article" date="2018" name="Microb. Genom.">
        <title>Expanding an expanded genome: long-read sequencing of Trypanosoma cruzi.</title>
        <authorList>
            <person name="Berna L."/>
            <person name="Rodriguez M."/>
            <person name="Chiribao M.L."/>
            <person name="Parodi-Talice A."/>
            <person name="Pita S."/>
            <person name="Rijo G."/>
            <person name="Alvarez-Valin F."/>
            <person name="Robello C."/>
        </authorList>
    </citation>
    <scope>NUCLEOTIDE SEQUENCE [LARGE SCALE GENOMIC DNA]</scope>
    <source>
        <strain evidence="2 3">TCC</strain>
    </source>
</reference>
<dbReference type="VEuPathDB" id="TriTrypDB:TcCLB.506175.30"/>
<evidence type="ECO:0000313" key="2">
    <source>
        <dbReference type="EMBL" id="PWU97157.1"/>
    </source>
</evidence>
<gene>
    <name evidence="2" type="ORF">C3747_247g44c</name>
</gene>
<dbReference type="VEuPathDB" id="TriTrypDB:TcCLB.509669.80"/>
<accession>A0A2V2VL54</accession>
<proteinExistence type="predicted"/>
<sequence>MDLPPSENPALSESGPLAFRARTALLEQLRDLHRQEQQQQKRRGQLRLSNNGPQTGTESNNDDDSDDESDNSAPMAVRFVRGCPPLTDPSWAMEELLRIDPNVALWTGTGLSTAVWAPPGSGHCPFGTTQADFIRHR</sequence>
<dbReference type="Proteomes" id="UP000246078">
    <property type="component" value="Unassembled WGS sequence"/>
</dbReference>
<organism evidence="2 3">
    <name type="scientific">Trypanosoma cruzi</name>
    <dbReference type="NCBI Taxonomy" id="5693"/>
    <lineage>
        <taxon>Eukaryota</taxon>
        <taxon>Discoba</taxon>
        <taxon>Euglenozoa</taxon>
        <taxon>Kinetoplastea</taxon>
        <taxon>Metakinetoplastina</taxon>
        <taxon>Trypanosomatida</taxon>
        <taxon>Trypanosomatidae</taxon>
        <taxon>Trypanosoma</taxon>
        <taxon>Schizotrypanum</taxon>
    </lineage>
</organism>
<dbReference type="VEuPathDB" id="TriTrypDB:C4B63_10g1222c"/>
<evidence type="ECO:0000313" key="3">
    <source>
        <dbReference type="Proteomes" id="UP000246078"/>
    </source>
</evidence>